<evidence type="ECO:0000256" key="6">
    <source>
        <dbReference type="ARBA" id="ARBA00023136"/>
    </source>
</evidence>
<keyword evidence="4 7" id="KW-1133">Transmembrane helix</keyword>
<dbReference type="InterPro" id="IPR018628">
    <property type="entry name" value="Coa3_CC"/>
</dbReference>
<evidence type="ECO:0000256" key="7">
    <source>
        <dbReference type="RuleBase" id="RU367056"/>
    </source>
</evidence>
<dbReference type="GO" id="GO:0005743">
    <property type="term" value="C:mitochondrial inner membrane"/>
    <property type="evidence" value="ECO:0007669"/>
    <property type="project" value="UniProtKB-UniRule"/>
</dbReference>
<dbReference type="EnsemblMetazoa" id="SCAU007177-RA">
    <property type="protein sequence ID" value="SCAU007177-PA"/>
    <property type="gene ID" value="SCAU007177"/>
</dbReference>
<comment type="function">
    <text evidence="7">Required for assembly of cytochrome c oxidase (complex IV).</text>
</comment>
<comment type="subunit">
    <text evidence="7">Component of 250-400 kDa complexes called cytochrome oxidase assembly intermediates or COA complexes.</text>
</comment>
<evidence type="ECO:0000256" key="3">
    <source>
        <dbReference type="ARBA" id="ARBA00022692"/>
    </source>
</evidence>
<dbReference type="InterPro" id="IPR041752">
    <property type="entry name" value="Coa3"/>
</dbReference>
<evidence type="ECO:0000313" key="10">
    <source>
        <dbReference type="Proteomes" id="UP000095300"/>
    </source>
</evidence>
<reference evidence="9" key="1">
    <citation type="submission" date="2020-05" db="UniProtKB">
        <authorList>
            <consortium name="EnsemblMetazoa"/>
        </authorList>
    </citation>
    <scope>IDENTIFICATION</scope>
    <source>
        <strain evidence="9">USDA</strain>
    </source>
</reference>
<proteinExistence type="inferred from homology"/>
<keyword evidence="6 7" id="KW-0472">Membrane</keyword>
<keyword evidence="5 7" id="KW-0496">Mitochondrion</keyword>
<protein>
    <recommendedName>
        <fullName evidence="7">Cytochrome c oxidase assembly factor 3</fullName>
    </recommendedName>
</protein>
<dbReference type="STRING" id="35570.A0A1I8PDU7"/>
<comment type="similarity">
    <text evidence="2 7">Belongs to the COA3 family.</text>
</comment>
<accession>A0A1I8PDU7</accession>
<evidence type="ECO:0000256" key="5">
    <source>
        <dbReference type="ARBA" id="ARBA00023128"/>
    </source>
</evidence>
<sequence length="86" mass="9854">MSNPGKLPNIKYGEGKIDKAQLEFMKLIEEQNLERVQKLQRVKRNNLLTAGALITSVVGIYAYSIWSVKQEKFLDDFDEPKKVNAN</sequence>
<dbReference type="VEuPathDB" id="VectorBase:SCAU007177"/>
<keyword evidence="10" id="KW-1185">Reference proteome</keyword>
<dbReference type="Proteomes" id="UP000095300">
    <property type="component" value="Unassembled WGS sequence"/>
</dbReference>
<keyword evidence="3 7" id="KW-0812">Transmembrane</keyword>
<gene>
    <name evidence="9" type="primary">106087879</name>
</gene>
<evidence type="ECO:0000256" key="1">
    <source>
        <dbReference type="ARBA" id="ARBA00004304"/>
    </source>
</evidence>
<feature type="transmembrane region" description="Helical" evidence="7">
    <location>
        <begin position="47"/>
        <end position="66"/>
    </location>
</feature>
<organism evidence="9 10">
    <name type="scientific">Stomoxys calcitrans</name>
    <name type="common">Stable fly</name>
    <name type="synonym">Conops calcitrans</name>
    <dbReference type="NCBI Taxonomy" id="35570"/>
    <lineage>
        <taxon>Eukaryota</taxon>
        <taxon>Metazoa</taxon>
        <taxon>Ecdysozoa</taxon>
        <taxon>Arthropoda</taxon>
        <taxon>Hexapoda</taxon>
        <taxon>Insecta</taxon>
        <taxon>Pterygota</taxon>
        <taxon>Neoptera</taxon>
        <taxon>Endopterygota</taxon>
        <taxon>Diptera</taxon>
        <taxon>Brachycera</taxon>
        <taxon>Muscomorpha</taxon>
        <taxon>Muscoidea</taxon>
        <taxon>Muscidae</taxon>
        <taxon>Stomoxys</taxon>
    </lineage>
</organism>
<keyword evidence="7" id="KW-0999">Mitochondrion inner membrane</keyword>
<dbReference type="KEGG" id="scac:106087879"/>
<feature type="domain" description="Cytochrome c oxidase assembly factor 3 mitochondrial coiled-coil" evidence="8">
    <location>
        <begin position="32"/>
        <end position="80"/>
    </location>
</feature>
<dbReference type="AlphaFoldDB" id="A0A1I8PDU7"/>
<comment type="subcellular location">
    <subcellularLocation>
        <location evidence="1">Mitochondrion membrane</location>
        <topology evidence="1">Single-pass membrane protein</topology>
    </subcellularLocation>
</comment>
<dbReference type="GO" id="GO:0033617">
    <property type="term" value="P:mitochondrial respiratory chain complex IV assembly"/>
    <property type="evidence" value="ECO:0007669"/>
    <property type="project" value="UniProtKB-UniRule"/>
</dbReference>
<dbReference type="OrthoDB" id="10018333at2759"/>
<evidence type="ECO:0000256" key="4">
    <source>
        <dbReference type="ARBA" id="ARBA00022989"/>
    </source>
</evidence>
<dbReference type="Pfam" id="PF09813">
    <property type="entry name" value="Coa3_cc"/>
    <property type="match status" value="1"/>
</dbReference>
<name>A0A1I8PDU7_STOCA</name>
<evidence type="ECO:0000259" key="8">
    <source>
        <dbReference type="Pfam" id="PF09813"/>
    </source>
</evidence>
<dbReference type="PANTHER" id="PTHR15642">
    <property type="entry name" value="CYTOCHROME C OXIDASE ASSEMBLY FACTOR 3, MITOCHONDRIAL"/>
    <property type="match status" value="1"/>
</dbReference>
<dbReference type="PANTHER" id="PTHR15642:SF3">
    <property type="entry name" value="CYTOCHROME C OXIDASE ASSEMBLY FACTOR 3 HOMOLOG, MITOCHONDRIAL"/>
    <property type="match status" value="1"/>
</dbReference>
<evidence type="ECO:0000256" key="2">
    <source>
        <dbReference type="ARBA" id="ARBA00007035"/>
    </source>
</evidence>
<evidence type="ECO:0000313" key="9">
    <source>
        <dbReference type="EnsemblMetazoa" id="SCAU007177-PA"/>
    </source>
</evidence>